<dbReference type="SUPFAM" id="SSF51316">
    <property type="entry name" value="Mss4-like"/>
    <property type="match status" value="1"/>
</dbReference>
<organism evidence="3">
    <name type="scientific">Arabidopsis lyrata subsp. lyrata</name>
    <name type="common">Lyre-leaved rock-cress</name>
    <dbReference type="NCBI Taxonomy" id="81972"/>
    <lineage>
        <taxon>Eukaryota</taxon>
        <taxon>Viridiplantae</taxon>
        <taxon>Streptophyta</taxon>
        <taxon>Embryophyta</taxon>
        <taxon>Tracheophyta</taxon>
        <taxon>Spermatophyta</taxon>
        <taxon>Magnoliopsida</taxon>
        <taxon>eudicotyledons</taxon>
        <taxon>Gunneridae</taxon>
        <taxon>Pentapetalae</taxon>
        <taxon>rosids</taxon>
        <taxon>malvids</taxon>
        <taxon>Brassicales</taxon>
        <taxon>Brassicaceae</taxon>
        <taxon>Camelineae</taxon>
        <taxon>Arabidopsis</taxon>
    </lineage>
</organism>
<name>D7MBN4_ARALL</name>
<protein>
    <submittedName>
        <fullName evidence="2">Predicted protein</fullName>
    </submittedName>
</protein>
<keyword evidence="3" id="KW-1185">Reference proteome</keyword>
<dbReference type="InterPro" id="IPR011057">
    <property type="entry name" value="Mss4-like_sf"/>
</dbReference>
<reference evidence="3" key="1">
    <citation type="journal article" date="2011" name="Nat. Genet.">
        <title>The Arabidopsis lyrata genome sequence and the basis of rapid genome size change.</title>
        <authorList>
            <person name="Hu T.T."/>
            <person name="Pattyn P."/>
            <person name="Bakker E.G."/>
            <person name="Cao J."/>
            <person name="Cheng J.-F."/>
            <person name="Clark R.M."/>
            <person name="Fahlgren N."/>
            <person name="Fawcett J.A."/>
            <person name="Grimwood J."/>
            <person name="Gundlach H."/>
            <person name="Haberer G."/>
            <person name="Hollister J.D."/>
            <person name="Ossowski S."/>
            <person name="Ottilar R.P."/>
            <person name="Salamov A.A."/>
            <person name="Schneeberger K."/>
            <person name="Spannagl M."/>
            <person name="Wang X."/>
            <person name="Yang L."/>
            <person name="Nasrallah M.E."/>
            <person name="Bergelson J."/>
            <person name="Carrington J.C."/>
            <person name="Gaut B.S."/>
            <person name="Schmutz J."/>
            <person name="Mayer K.F.X."/>
            <person name="Van de Peer Y."/>
            <person name="Grigoriev I.V."/>
            <person name="Nordborg M."/>
            <person name="Weigel D."/>
            <person name="Guo Y.-L."/>
        </authorList>
    </citation>
    <scope>NUCLEOTIDE SEQUENCE [LARGE SCALE GENOMIC DNA]</scope>
    <source>
        <strain evidence="3">cv. MN47</strain>
    </source>
</reference>
<evidence type="ECO:0000313" key="2">
    <source>
        <dbReference type="EMBL" id="EFH43287.1"/>
    </source>
</evidence>
<feature type="non-terminal residue" evidence="2">
    <location>
        <position position="66"/>
    </location>
</feature>
<dbReference type="HOGENOM" id="CLU_2838665_0_0_1"/>
<proteinExistence type="predicted"/>
<accession>D7MBN4</accession>
<sequence length="66" mass="7194">MGSETHFNITNVNIGASPSAEEGGECQESNHLMTRKGSSLILINKYIKLLTPNLSEEDQAAFKKSI</sequence>
<dbReference type="EMBL" id="GL348719">
    <property type="protein sequence ID" value="EFH43287.1"/>
    <property type="molecule type" value="Genomic_DNA"/>
</dbReference>
<gene>
    <name evidence="2" type="ORF">ARALYDRAFT_656365</name>
</gene>
<dbReference type="Proteomes" id="UP000008694">
    <property type="component" value="Unassembled WGS sequence"/>
</dbReference>
<evidence type="ECO:0000256" key="1">
    <source>
        <dbReference type="SAM" id="MobiDB-lite"/>
    </source>
</evidence>
<dbReference type="Gramene" id="Al_scaffold_0007_420">
    <property type="protein sequence ID" value="Al_scaffold_0007_420"/>
    <property type="gene ID" value="Al_scaffold_0007_420"/>
</dbReference>
<feature type="region of interest" description="Disordered" evidence="1">
    <location>
        <begin position="1"/>
        <end position="28"/>
    </location>
</feature>
<feature type="compositionally biased region" description="Polar residues" evidence="1">
    <location>
        <begin position="1"/>
        <end position="16"/>
    </location>
</feature>
<dbReference type="STRING" id="81972.D7MBN4"/>
<dbReference type="AlphaFoldDB" id="D7MBN4"/>
<evidence type="ECO:0000313" key="3">
    <source>
        <dbReference type="Proteomes" id="UP000008694"/>
    </source>
</evidence>